<dbReference type="InterPro" id="IPR014729">
    <property type="entry name" value="Rossmann-like_a/b/a_fold"/>
</dbReference>
<dbReference type="CDD" id="cd00293">
    <property type="entry name" value="USP-like"/>
    <property type="match status" value="1"/>
</dbReference>
<dbReference type="Proteomes" id="UP001429357">
    <property type="component" value="Unassembled WGS sequence"/>
</dbReference>
<gene>
    <name evidence="4" type="ORF">BAU18_000630</name>
</gene>
<keyword evidence="2" id="KW-0963">Cytoplasm</keyword>
<protein>
    <recommendedName>
        <fullName evidence="2">Universal stress protein</fullName>
    </recommendedName>
</protein>
<comment type="subcellular location">
    <subcellularLocation>
        <location evidence="2">Cytoplasm</location>
    </subcellularLocation>
</comment>
<feature type="domain" description="UspA" evidence="3">
    <location>
        <begin position="5"/>
        <end position="143"/>
    </location>
</feature>
<dbReference type="PRINTS" id="PR01438">
    <property type="entry name" value="UNVRSLSTRESS"/>
</dbReference>
<accession>A0ABV0EZ47</accession>
<proteinExistence type="inferred from homology"/>
<dbReference type="EMBL" id="MAEI02000001">
    <property type="protein sequence ID" value="MEO1781051.1"/>
    <property type="molecule type" value="Genomic_DNA"/>
</dbReference>
<reference evidence="4 5" key="2">
    <citation type="submission" date="2024-02" db="EMBL/GenBank/DDBJ databases">
        <title>The Genome Sequence of Enterococcus diestrammenae JM9A.</title>
        <authorList>
            <person name="Earl A."/>
            <person name="Manson A."/>
            <person name="Gilmore M."/>
            <person name="Sanders J."/>
            <person name="Shea T."/>
            <person name="Howe W."/>
            <person name="Livny J."/>
            <person name="Cuomo C."/>
            <person name="Neafsey D."/>
            <person name="Birren B."/>
        </authorList>
    </citation>
    <scope>NUCLEOTIDE SEQUENCE [LARGE SCALE GENOMIC DNA]</scope>
    <source>
        <strain evidence="4 5">JM9A</strain>
    </source>
</reference>
<evidence type="ECO:0000313" key="4">
    <source>
        <dbReference type="EMBL" id="MEO1781051.1"/>
    </source>
</evidence>
<dbReference type="Gene3D" id="3.40.50.620">
    <property type="entry name" value="HUPs"/>
    <property type="match status" value="1"/>
</dbReference>
<sequence>MDETYQNILVALDGSRLAEKAFTEAVRIASANNGRLTLISIINDAELATSAFAFSKLFAQEKERAETELLKRIHDASQKGVMDVIPFVEVGNPKQVIIKYAADNASDLIVIGATGKGAITQSLVGSTTAYVVNHAPCNVLVVR</sequence>
<comment type="similarity">
    <text evidence="1 2">Belongs to the universal stress protein A family.</text>
</comment>
<evidence type="ECO:0000256" key="2">
    <source>
        <dbReference type="PIRNR" id="PIRNR006276"/>
    </source>
</evidence>
<keyword evidence="5" id="KW-1185">Reference proteome</keyword>
<dbReference type="RefSeq" id="WP_161870668.1">
    <property type="nucleotide sequence ID" value="NZ_JAQFAM010000016.1"/>
</dbReference>
<dbReference type="InterPro" id="IPR006015">
    <property type="entry name" value="Universal_stress_UspA"/>
</dbReference>
<reference evidence="5" key="1">
    <citation type="submission" date="2016-06" db="EMBL/GenBank/DDBJ databases">
        <title>Four novel species of enterococci isolated from chicken manure.</title>
        <authorList>
            <person name="Van Tyne D."/>
        </authorList>
    </citation>
    <scope>NUCLEOTIDE SEQUENCE [LARGE SCALE GENOMIC DNA]</scope>
    <source>
        <strain evidence="5">JM9A</strain>
    </source>
</reference>
<dbReference type="InterPro" id="IPR006016">
    <property type="entry name" value="UspA"/>
</dbReference>
<dbReference type="PANTHER" id="PTHR46268:SF6">
    <property type="entry name" value="UNIVERSAL STRESS PROTEIN UP12"/>
    <property type="match status" value="1"/>
</dbReference>
<evidence type="ECO:0000256" key="1">
    <source>
        <dbReference type="ARBA" id="ARBA00008791"/>
    </source>
</evidence>
<comment type="caution">
    <text evidence="4">The sequence shown here is derived from an EMBL/GenBank/DDBJ whole genome shotgun (WGS) entry which is preliminary data.</text>
</comment>
<dbReference type="SUPFAM" id="SSF52402">
    <property type="entry name" value="Adenine nucleotide alpha hydrolases-like"/>
    <property type="match status" value="1"/>
</dbReference>
<dbReference type="PANTHER" id="PTHR46268">
    <property type="entry name" value="STRESS RESPONSE PROTEIN NHAX"/>
    <property type="match status" value="1"/>
</dbReference>
<dbReference type="Pfam" id="PF00582">
    <property type="entry name" value="Usp"/>
    <property type="match status" value="1"/>
</dbReference>
<evidence type="ECO:0000313" key="5">
    <source>
        <dbReference type="Proteomes" id="UP001429357"/>
    </source>
</evidence>
<dbReference type="PIRSF" id="PIRSF006276">
    <property type="entry name" value="UspA"/>
    <property type="match status" value="1"/>
</dbReference>
<name>A0ABV0EZ47_9ENTE</name>
<evidence type="ECO:0000259" key="3">
    <source>
        <dbReference type="Pfam" id="PF00582"/>
    </source>
</evidence>
<organism evidence="4 5">
    <name type="scientific">Enterococcus diestrammenae</name>
    <dbReference type="NCBI Taxonomy" id="1155073"/>
    <lineage>
        <taxon>Bacteria</taxon>
        <taxon>Bacillati</taxon>
        <taxon>Bacillota</taxon>
        <taxon>Bacilli</taxon>
        <taxon>Lactobacillales</taxon>
        <taxon>Enterococcaceae</taxon>
        <taxon>Enterococcus</taxon>
    </lineage>
</organism>